<proteinExistence type="predicted"/>
<protein>
    <submittedName>
        <fullName evidence="1">Uncharacterized protein</fullName>
    </submittedName>
</protein>
<sequence length="67" mass="7455">MPMLDLPYAVKGMDCSFSGILTRAEELAAQMKGDTGVRRDICLTMAILATGLFGRWRPILRHMQLVS</sequence>
<reference evidence="1" key="1">
    <citation type="journal article" date="2023" name="Mol. Phylogenet. Evol.">
        <title>Genome-scale phylogeny and comparative genomics of the fungal order Sordariales.</title>
        <authorList>
            <person name="Hensen N."/>
            <person name="Bonometti L."/>
            <person name="Westerberg I."/>
            <person name="Brannstrom I.O."/>
            <person name="Guillou S."/>
            <person name="Cros-Aarteil S."/>
            <person name="Calhoun S."/>
            <person name="Haridas S."/>
            <person name="Kuo A."/>
            <person name="Mondo S."/>
            <person name="Pangilinan J."/>
            <person name="Riley R."/>
            <person name="LaButti K."/>
            <person name="Andreopoulos B."/>
            <person name="Lipzen A."/>
            <person name="Chen C."/>
            <person name="Yan M."/>
            <person name="Daum C."/>
            <person name="Ng V."/>
            <person name="Clum A."/>
            <person name="Steindorff A."/>
            <person name="Ohm R.A."/>
            <person name="Martin F."/>
            <person name="Silar P."/>
            <person name="Natvig D.O."/>
            <person name="Lalanne C."/>
            <person name="Gautier V."/>
            <person name="Ament-Velasquez S.L."/>
            <person name="Kruys A."/>
            <person name="Hutchinson M.I."/>
            <person name="Powell A.J."/>
            <person name="Barry K."/>
            <person name="Miller A.N."/>
            <person name="Grigoriev I.V."/>
            <person name="Debuchy R."/>
            <person name="Gladieux P."/>
            <person name="Hiltunen Thoren M."/>
            <person name="Johannesson H."/>
        </authorList>
    </citation>
    <scope>NUCLEOTIDE SEQUENCE</scope>
    <source>
        <strain evidence="1">CBS 532.94</strain>
    </source>
</reference>
<name>A0AAN7HB69_9PEZI</name>
<dbReference type="AlphaFoldDB" id="A0AAN7HB69"/>
<evidence type="ECO:0000313" key="1">
    <source>
        <dbReference type="EMBL" id="KAK4237078.1"/>
    </source>
</evidence>
<comment type="caution">
    <text evidence="1">The sequence shown here is derived from an EMBL/GenBank/DDBJ whole genome shotgun (WGS) entry which is preliminary data.</text>
</comment>
<evidence type="ECO:0000313" key="2">
    <source>
        <dbReference type="Proteomes" id="UP001303760"/>
    </source>
</evidence>
<accession>A0AAN7HB69</accession>
<keyword evidence="2" id="KW-1185">Reference proteome</keyword>
<reference evidence="1" key="2">
    <citation type="submission" date="2023-05" db="EMBL/GenBank/DDBJ databases">
        <authorList>
            <consortium name="Lawrence Berkeley National Laboratory"/>
            <person name="Steindorff A."/>
            <person name="Hensen N."/>
            <person name="Bonometti L."/>
            <person name="Westerberg I."/>
            <person name="Brannstrom I.O."/>
            <person name="Guillou S."/>
            <person name="Cros-Aarteil S."/>
            <person name="Calhoun S."/>
            <person name="Haridas S."/>
            <person name="Kuo A."/>
            <person name="Mondo S."/>
            <person name="Pangilinan J."/>
            <person name="Riley R."/>
            <person name="Labutti K."/>
            <person name="Andreopoulos B."/>
            <person name="Lipzen A."/>
            <person name="Chen C."/>
            <person name="Yanf M."/>
            <person name="Daum C."/>
            <person name="Ng V."/>
            <person name="Clum A."/>
            <person name="Ohm R."/>
            <person name="Martin F."/>
            <person name="Silar P."/>
            <person name="Natvig D."/>
            <person name="Lalanne C."/>
            <person name="Gautier V."/>
            <person name="Ament-Velasquez S.L."/>
            <person name="Kruys A."/>
            <person name="Hutchinson M.I."/>
            <person name="Powell A.J."/>
            <person name="Barry K."/>
            <person name="Miller A.N."/>
            <person name="Grigoriev I.V."/>
            <person name="Debuchy R."/>
            <person name="Gladieux P."/>
            <person name="Thoren M.H."/>
            <person name="Johannesson H."/>
        </authorList>
    </citation>
    <scope>NUCLEOTIDE SEQUENCE</scope>
    <source>
        <strain evidence="1">CBS 532.94</strain>
    </source>
</reference>
<gene>
    <name evidence="1" type="ORF">C8A03DRAFT_35009</name>
</gene>
<dbReference type="Proteomes" id="UP001303760">
    <property type="component" value="Unassembled WGS sequence"/>
</dbReference>
<dbReference type="EMBL" id="MU860157">
    <property type="protein sequence ID" value="KAK4237078.1"/>
    <property type="molecule type" value="Genomic_DNA"/>
</dbReference>
<organism evidence="1 2">
    <name type="scientific">Achaetomium macrosporum</name>
    <dbReference type="NCBI Taxonomy" id="79813"/>
    <lineage>
        <taxon>Eukaryota</taxon>
        <taxon>Fungi</taxon>
        <taxon>Dikarya</taxon>
        <taxon>Ascomycota</taxon>
        <taxon>Pezizomycotina</taxon>
        <taxon>Sordariomycetes</taxon>
        <taxon>Sordariomycetidae</taxon>
        <taxon>Sordariales</taxon>
        <taxon>Chaetomiaceae</taxon>
        <taxon>Achaetomium</taxon>
    </lineage>
</organism>